<dbReference type="SMART" id="SM00236">
    <property type="entry name" value="fCBD"/>
    <property type="match status" value="2"/>
</dbReference>
<reference evidence="4" key="1">
    <citation type="journal article" date="2014" name="Genome Biol. Evol.">
        <title>The secreted proteins of Achlya hypogyna and Thraustotheca clavata identify the ancestral oomycete secretome and reveal gene acquisitions by horizontal gene transfer.</title>
        <authorList>
            <person name="Misner I."/>
            <person name="Blouin N."/>
            <person name="Leonard G."/>
            <person name="Richards T.A."/>
            <person name="Lane C.E."/>
        </authorList>
    </citation>
    <scope>NUCLEOTIDE SEQUENCE</scope>
    <source>
        <strain evidence="4">ATCC 48635</strain>
    </source>
</reference>
<dbReference type="InterPro" id="IPR035971">
    <property type="entry name" value="CBD_sf"/>
</dbReference>
<sequence>MKLVIVPALLAAAHATHASEVSVWGQCGGKQYNGDKSCEAGSYCKFINEWYSQCQPGGPNEVGIWGQCGGNGYTGPTKCASGSTCKSWNSYYSQCVEAKNTDNGLPKGWLELPGFKWTLLDNDSGFTDAQSFVDCVKSADTKASDGSTRFFAVWENSRCRVASTVYKYDMVPGVTSAAKYNADTYECTANSDYYGDDVSSTNTRFNRCLDTCDNLAMQNKCNAVTWVRNPGEEYGACFIKLRKDTAAVPVANSHGGIACKRK</sequence>
<proteinExistence type="predicted"/>
<feature type="domain" description="CBM1" evidence="3">
    <location>
        <begin position="60"/>
        <end position="96"/>
    </location>
</feature>
<evidence type="ECO:0000259" key="3">
    <source>
        <dbReference type="PROSITE" id="PS51164"/>
    </source>
</evidence>
<feature type="domain" description="CBM1" evidence="3">
    <location>
        <begin position="19"/>
        <end position="55"/>
    </location>
</feature>
<feature type="chain" id="PRO_5002026684" evidence="2">
    <location>
        <begin position="19"/>
        <end position="262"/>
    </location>
</feature>
<feature type="signal peptide" evidence="2">
    <location>
        <begin position="1"/>
        <end position="18"/>
    </location>
</feature>
<keyword evidence="1 2" id="KW-0732">Signal</keyword>
<evidence type="ECO:0000256" key="2">
    <source>
        <dbReference type="SAM" id="SignalP"/>
    </source>
</evidence>
<dbReference type="AlphaFoldDB" id="A0A0A7CM30"/>
<dbReference type="GO" id="GO:0005975">
    <property type="term" value="P:carbohydrate metabolic process"/>
    <property type="evidence" value="ECO:0007669"/>
    <property type="project" value="InterPro"/>
</dbReference>
<name>A0A0A7CM30_ACHHY</name>
<dbReference type="Pfam" id="PF00734">
    <property type="entry name" value="CBM_1"/>
    <property type="match status" value="2"/>
</dbReference>
<organism evidence="4">
    <name type="scientific">Achlya hypogyna</name>
    <name type="common">Oomycete</name>
    <name type="synonym">Protoachlya hypogyna</name>
    <dbReference type="NCBI Taxonomy" id="1202772"/>
    <lineage>
        <taxon>Eukaryota</taxon>
        <taxon>Sar</taxon>
        <taxon>Stramenopiles</taxon>
        <taxon>Oomycota</taxon>
        <taxon>Saprolegniomycetes</taxon>
        <taxon>Saprolegniales</taxon>
        <taxon>Achlyaceae</taxon>
        <taxon>Achlya</taxon>
    </lineage>
</organism>
<evidence type="ECO:0000256" key="1">
    <source>
        <dbReference type="ARBA" id="ARBA00022729"/>
    </source>
</evidence>
<dbReference type="GO" id="GO:0005576">
    <property type="term" value="C:extracellular region"/>
    <property type="evidence" value="ECO:0007669"/>
    <property type="project" value="InterPro"/>
</dbReference>
<dbReference type="PROSITE" id="PS00562">
    <property type="entry name" value="CBM1_1"/>
    <property type="match status" value="1"/>
</dbReference>
<dbReference type="PROSITE" id="PS51164">
    <property type="entry name" value="CBM1_2"/>
    <property type="match status" value="2"/>
</dbReference>
<protein>
    <submittedName>
        <fullName evidence="4">Secreted protein</fullName>
    </submittedName>
</protein>
<evidence type="ECO:0000313" key="4">
    <source>
        <dbReference type="EMBL" id="AIG55912.1"/>
    </source>
</evidence>
<dbReference type="GO" id="GO:0030248">
    <property type="term" value="F:cellulose binding"/>
    <property type="evidence" value="ECO:0007669"/>
    <property type="project" value="InterPro"/>
</dbReference>
<dbReference type="EMBL" id="KM038451">
    <property type="protein sequence ID" value="AIG55912.1"/>
    <property type="molecule type" value="Genomic_DNA"/>
</dbReference>
<dbReference type="SUPFAM" id="SSF57180">
    <property type="entry name" value="Cellulose-binding domain"/>
    <property type="match status" value="2"/>
</dbReference>
<dbReference type="InterPro" id="IPR000254">
    <property type="entry name" value="CBD"/>
</dbReference>
<accession>A0A0A7CM30</accession>